<dbReference type="SUPFAM" id="SSF48452">
    <property type="entry name" value="TPR-like"/>
    <property type="match status" value="1"/>
</dbReference>
<dbReference type="EMBL" id="JBHMEZ010000012">
    <property type="protein sequence ID" value="MFB9054249.1"/>
    <property type="molecule type" value="Genomic_DNA"/>
</dbReference>
<name>A0ABV5F495_9FLAO</name>
<sequence length="635" mass="71559">MKKNIIFAILALSSTFIFAQKKVADKFFKNYAYVKASDLYEEAVKKGDSSAHVLTRLGDCYYNNSNSEKASIWYGEAIKKYDDVDPIYFYKYAQSLRSLGQYEDAVVYLEKFNAVQSNEDRIDGTDFTNVALYEKLKSTEGVYVDLLNLPINTKNSDFGGFENEGTFYFASTSKKNREDLYAWNNEPYLDIYQSQISESSDNEGVTDYSYPNYIKAEDINTKYHEASVAITKDGKTMYFTRDNVSNNKKLKADKKGTAHLKIYKATLVDSTWQDVKELSINDRVFSTGHPALSPDNKTLYFASDREGGFGQTDIWKVAILGDDNYGFPVNLGAAVNTSGKEMFPFVDEEETLYFSSDSYINLGFLDIFKSNILKGGTTVENLGAPFNSGYDDFAFNINAEKGRGYLSSNREGGMGSDDIYSFEICYQLIKGTVRDSKTALPLALSTVQLIDETGKVIEETMVGEDGMYAFRVRCNATVNVLGSKDDYKDDLQVVNTTLANGSELMVDLNLTPLFDGSLIKLDPIFFDFDKWDIRTEAAYELENIVGVMRKHPEMNIDIESHTDSRGPDNYNLTLSDKRAKSTRDYIISRGIDASRIKSAIGYGETQLINKCSNGVKCTKEQHQANRRSVFKHDLK</sequence>
<dbReference type="InterPro" id="IPR011990">
    <property type="entry name" value="TPR-like_helical_dom_sf"/>
</dbReference>
<gene>
    <name evidence="7" type="ORF">ACFFVB_14270</name>
</gene>
<keyword evidence="2 4" id="KW-0472">Membrane</keyword>
<organism evidence="7 8">
    <name type="scientific">Formosa undariae</name>
    <dbReference type="NCBI Taxonomy" id="1325436"/>
    <lineage>
        <taxon>Bacteria</taxon>
        <taxon>Pseudomonadati</taxon>
        <taxon>Bacteroidota</taxon>
        <taxon>Flavobacteriia</taxon>
        <taxon>Flavobacteriales</taxon>
        <taxon>Flavobacteriaceae</taxon>
        <taxon>Formosa</taxon>
    </lineage>
</organism>
<dbReference type="Gene3D" id="1.25.40.10">
    <property type="entry name" value="Tetratricopeptide repeat domain"/>
    <property type="match status" value="1"/>
</dbReference>
<evidence type="ECO:0000256" key="4">
    <source>
        <dbReference type="PROSITE-ProRule" id="PRU00473"/>
    </source>
</evidence>
<dbReference type="InterPro" id="IPR050330">
    <property type="entry name" value="Bact_OuterMem_StrucFunc"/>
</dbReference>
<dbReference type="PANTHER" id="PTHR30329:SF21">
    <property type="entry name" value="LIPOPROTEIN YIAD-RELATED"/>
    <property type="match status" value="1"/>
</dbReference>
<dbReference type="InterPro" id="IPR006664">
    <property type="entry name" value="OMP_bac"/>
</dbReference>
<evidence type="ECO:0000313" key="7">
    <source>
        <dbReference type="EMBL" id="MFB9054249.1"/>
    </source>
</evidence>
<keyword evidence="3" id="KW-0998">Cell outer membrane</keyword>
<keyword evidence="8" id="KW-1185">Reference proteome</keyword>
<comment type="subcellular location">
    <subcellularLocation>
        <location evidence="1">Cell outer membrane</location>
    </subcellularLocation>
</comment>
<comment type="caution">
    <text evidence="7">The sequence shown here is derived from an EMBL/GenBank/DDBJ whole genome shotgun (WGS) entry which is preliminary data.</text>
</comment>
<accession>A0ABV5F495</accession>
<evidence type="ECO:0000256" key="1">
    <source>
        <dbReference type="ARBA" id="ARBA00004442"/>
    </source>
</evidence>
<reference evidence="7 8" key="1">
    <citation type="submission" date="2024-09" db="EMBL/GenBank/DDBJ databases">
        <authorList>
            <person name="Sun Q."/>
            <person name="Mori K."/>
        </authorList>
    </citation>
    <scope>NUCLEOTIDE SEQUENCE [LARGE SCALE GENOMIC DNA]</scope>
    <source>
        <strain evidence="7 8">CECT 8286</strain>
    </source>
</reference>
<protein>
    <submittedName>
        <fullName evidence="7">OmpA family protein</fullName>
    </submittedName>
</protein>
<proteinExistence type="predicted"/>
<dbReference type="Gene3D" id="2.120.10.30">
    <property type="entry name" value="TolB, C-terminal domain"/>
    <property type="match status" value="1"/>
</dbReference>
<dbReference type="Gene3D" id="2.60.40.1120">
    <property type="entry name" value="Carboxypeptidase-like, regulatory domain"/>
    <property type="match status" value="1"/>
</dbReference>
<dbReference type="CDD" id="cd07185">
    <property type="entry name" value="OmpA_C-like"/>
    <property type="match status" value="1"/>
</dbReference>
<evidence type="ECO:0000256" key="5">
    <source>
        <dbReference type="SAM" id="SignalP"/>
    </source>
</evidence>
<dbReference type="Gene3D" id="3.30.1330.60">
    <property type="entry name" value="OmpA-like domain"/>
    <property type="match status" value="1"/>
</dbReference>
<feature type="signal peptide" evidence="5">
    <location>
        <begin position="1"/>
        <end position="19"/>
    </location>
</feature>
<dbReference type="SUPFAM" id="SSF103088">
    <property type="entry name" value="OmpA-like"/>
    <property type="match status" value="1"/>
</dbReference>
<dbReference type="InterPro" id="IPR006665">
    <property type="entry name" value="OmpA-like"/>
</dbReference>
<dbReference type="InterPro" id="IPR036737">
    <property type="entry name" value="OmpA-like_sf"/>
</dbReference>
<evidence type="ECO:0000259" key="6">
    <source>
        <dbReference type="PROSITE" id="PS51123"/>
    </source>
</evidence>
<dbReference type="InterPro" id="IPR011042">
    <property type="entry name" value="6-blade_b-propeller_TolB-like"/>
</dbReference>
<dbReference type="PANTHER" id="PTHR30329">
    <property type="entry name" value="STATOR ELEMENT OF FLAGELLAR MOTOR COMPLEX"/>
    <property type="match status" value="1"/>
</dbReference>
<evidence type="ECO:0000256" key="3">
    <source>
        <dbReference type="ARBA" id="ARBA00023237"/>
    </source>
</evidence>
<dbReference type="SUPFAM" id="SSF82171">
    <property type="entry name" value="DPP6 N-terminal domain-like"/>
    <property type="match status" value="1"/>
</dbReference>
<dbReference type="RefSeq" id="WP_382383748.1">
    <property type="nucleotide sequence ID" value="NZ_JBHMEZ010000012.1"/>
</dbReference>
<evidence type="ECO:0000313" key="8">
    <source>
        <dbReference type="Proteomes" id="UP001589605"/>
    </source>
</evidence>
<dbReference type="PROSITE" id="PS51123">
    <property type="entry name" value="OMPA_2"/>
    <property type="match status" value="1"/>
</dbReference>
<dbReference type="PRINTS" id="PR01021">
    <property type="entry name" value="OMPADOMAIN"/>
</dbReference>
<dbReference type="Proteomes" id="UP001589605">
    <property type="component" value="Unassembled WGS sequence"/>
</dbReference>
<feature type="domain" description="OmpA-like" evidence="6">
    <location>
        <begin position="514"/>
        <end position="635"/>
    </location>
</feature>
<keyword evidence="5" id="KW-0732">Signal</keyword>
<dbReference type="Pfam" id="PF00691">
    <property type="entry name" value="OmpA"/>
    <property type="match status" value="1"/>
</dbReference>
<dbReference type="Pfam" id="PF07676">
    <property type="entry name" value="PD40"/>
    <property type="match status" value="2"/>
</dbReference>
<evidence type="ECO:0000256" key="2">
    <source>
        <dbReference type="ARBA" id="ARBA00023136"/>
    </source>
</evidence>
<feature type="chain" id="PRO_5046240281" evidence="5">
    <location>
        <begin position="20"/>
        <end position="635"/>
    </location>
</feature>
<dbReference type="InterPro" id="IPR011659">
    <property type="entry name" value="WD40"/>
</dbReference>